<dbReference type="GO" id="GO:0045944">
    <property type="term" value="P:positive regulation of transcription by RNA polymerase II"/>
    <property type="evidence" value="ECO:0007669"/>
    <property type="project" value="TreeGrafter"/>
</dbReference>
<dbReference type="SUPFAM" id="SSF57701">
    <property type="entry name" value="Zn2/Cys6 DNA-binding domain"/>
    <property type="match status" value="1"/>
</dbReference>
<feature type="region of interest" description="Disordered" evidence="3">
    <location>
        <begin position="64"/>
        <end position="134"/>
    </location>
</feature>
<feature type="compositionally biased region" description="Polar residues" evidence="3">
    <location>
        <begin position="91"/>
        <end position="102"/>
    </location>
</feature>
<dbReference type="InterPro" id="IPR036864">
    <property type="entry name" value="Zn2-C6_fun-type_DNA-bd_sf"/>
</dbReference>
<proteinExistence type="predicted"/>
<evidence type="ECO:0000256" key="1">
    <source>
        <dbReference type="ARBA" id="ARBA00004123"/>
    </source>
</evidence>
<accession>A0A7J6J0H9</accession>
<dbReference type="EMBL" id="ANPB02000005">
    <property type="protein sequence ID" value="KAF4481820.1"/>
    <property type="molecule type" value="Genomic_DNA"/>
</dbReference>
<name>A0A7J6J0H9_COLFN</name>
<reference evidence="5 6" key="2">
    <citation type="submission" date="2020-04" db="EMBL/GenBank/DDBJ databases">
        <title>Genome sequencing and assembly of multiple isolates from the Colletotrichum gloeosporioides species complex.</title>
        <authorList>
            <person name="Gan P."/>
            <person name="Shirasu K."/>
        </authorList>
    </citation>
    <scope>NUCLEOTIDE SEQUENCE [LARGE SCALE GENOMIC DNA]</scope>
    <source>
        <strain evidence="5 6">Nara gc5</strain>
    </source>
</reference>
<dbReference type="InterPro" id="IPR001138">
    <property type="entry name" value="Zn2Cys6_DnaBD"/>
</dbReference>
<dbReference type="GO" id="GO:0000976">
    <property type="term" value="F:transcription cis-regulatory region binding"/>
    <property type="evidence" value="ECO:0007669"/>
    <property type="project" value="TreeGrafter"/>
</dbReference>
<dbReference type="Proteomes" id="UP000011096">
    <property type="component" value="Unassembled WGS sequence"/>
</dbReference>
<sequence>MASMSSLNSGLVSEVTTPGSRSRRGCWTCKRRRKKCDEIKPSCNRCAHANLACEGYETRLTWGSSSGTTSKGGIILKPVRPQSLSRRVAQQRKQWVESVQTISDSGSSDTTSHEDRQSSSMTASDKSRSPSDKGLLPAVDGKITEFLVDQFCESGYLTLTGRSGDGGLMKSDILPMRKTSTSLCNTFAAYQASLTNEYRHLMPVYLQLGISGYINDLQSPDNLHRDEILATGVLLCSVSINGLYKWTTLLKGLHTVLQQRKLLETTTQSPLVGHLIEVIALLDVPHFTLNRSTESLKIWPAYFAQRHLTGVQETSGLPYSLLDLICNMDSPDAEQRLRNWPGELCRELVQIHLWEAFRTAAILHCSALRPATENEENSAAAGFGDELLEMKALAACQAVIDSKGDSFPGVPHLAAALMYPLFIVCLSTKQDTVARSLSRDLFSDVVRRWGDHEISLAWDIVVEVWQRSTMQPGVCRLKLAEDFVAELDIEMYLY</sequence>
<gene>
    <name evidence="5" type="ORF">CGGC5_v009259</name>
</gene>
<evidence type="ECO:0000256" key="3">
    <source>
        <dbReference type="SAM" id="MobiDB-lite"/>
    </source>
</evidence>
<dbReference type="OrthoDB" id="512662at2759"/>
<dbReference type="Gene3D" id="4.10.240.10">
    <property type="entry name" value="Zn(2)-C6 fungal-type DNA-binding domain"/>
    <property type="match status" value="1"/>
</dbReference>
<feature type="compositionally biased region" description="Low complexity" evidence="3">
    <location>
        <begin position="64"/>
        <end position="73"/>
    </location>
</feature>
<dbReference type="CDD" id="cd00067">
    <property type="entry name" value="GAL4"/>
    <property type="match status" value="1"/>
</dbReference>
<dbReference type="PROSITE" id="PS50048">
    <property type="entry name" value="ZN2_CY6_FUNGAL_2"/>
    <property type="match status" value="1"/>
</dbReference>
<keyword evidence="6" id="KW-1185">Reference proteome</keyword>
<dbReference type="InParanoid" id="A0A7J6J0H9"/>
<dbReference type="InterPro" id="IPR021858">
    <property type="entry name" value="Fun_TF"/>
</dbReference>
<organism evidence="5 6">
    <name type="scientific">Colletotrichum fructicola (strain Nara gc5)</name>
    <name type="common">Anthracnose fungus</name>
    <name type="synonym">Colletotrichum gloeosporioides (strain Nara gc5)</name>
    <dbReference type="NCBI Taxonomy" id="1213859"/>
    <lineage>
        <taxon>Eukaryota</taxon>
        <taxon>Fungi</taxon>
        <taxon>Dikarya</taxon>
        <taxon>Ascomycota</taxon>
        <taxon>Pezizomycotina</taxon>
        <taxon>Sordariomycetes</taxon>
        <taxon>Hypocreomycetidae</taxon>
        <taxon>Glomerellales</taxon>
        <taxon>Glomerellaceae</taxon>
        <taxon>Colletotrichum</taxon>
        <taxon>Colletotrichum gloeosporioides species complex</taxon>
    </lineage>
</organism>
<evidence type="ECO:0000256" key="2">
    <source>
        <dbReference type="ARBA" id="ARBA00023242"/>
    </source>
</evidence>
<dbReference type="GO" id="GO:0000981">
    <property type="term" value="F:DNA-binding transcription factor activity, RNA polymerase II-specific"/>
    <property type="evidence" value="ECO:0007669"/>
    <property type="project" value="InterPro"/>
</dbReference>
<comment type="subcellular location">
    <subcellularLocation>
        <location evidence="1">Nucleus</location>
    </subcellularLocation>
</comment>
<dbReference type="GO" id="GO:0005634">
    <property type="term" value="C:nucleus"/>
    <property type="evidence" value="ECO:0007669"/>
    <property type="project" value="UniProtKB-SubCell"/>
</dbReference>
<dbReference type="Pfam" id="PF00172">
    <property type="entry name" value="Zn_clus"/>
    <property type="match status" value="1"/>
</dbReference>
<dbReference type="Pfam" id="PF11951">
    <property type="entry name" value="Fungal_trans_2"/>
    <property type="match status" value="2"/>
</dbReference>
<evidence type="ECO:0000313" key="5">
    <source>
        <dbReference type="EMBL" id="KAF4481820.1"/>
    </source>
</evidence>
<comment type="caution">
    <text evidence="5">The sequence shown here is derived from an EMBL/GenBank/DDBJ whole genome shotgun (WGS) entry which is preliminary data.</text>
</comment>
<protein>
    <submittedName>
        <fullName evidence="5">Transcriptional regulatory protein moc3</fullName>
    </submittedName>
</protein>
<reference evidence="5 6" key="1">
    <citation type="submission" date="2012-08" db="EMBL/GenBank/DDBJ databases">
        <authorList>
            <person name="Gan P.H.P."/>
            <person name="Ikeda K."/>
            <person name="Irieda H."/>
            <person name="Narusaka M."/>
            <person name="O'Connell R.J."/>
            <person name="Narusaka Y."/>
            <person name="Takano Y."/>
            <person name="Kubo Y."/>
            <person name="Shirasu K."/>
        </authorList>
    </citation>
    <scope>NUCLEOTIDE SEQUENCE [LARGE SCALE GENOMIC DNA]</scope>
    <source>
        <strain evidence="5 6">Nara gc5</strain>
    </source>
</reference>
<dbReference type="SMART" id="SM00066">
    <property type="entry name" value="GAL4"/>
    <property type="match status" value="1"/>
</dbReference>
<evidence type="ECO:0000259" key="4">
    <source>
        <dbReference type="PROSITE" id="PS50048"/>
    </source>
</evidence>
<evidence type="ECO:0000313" key="6">
    <source>
        <dbReference type="Proteomes" id="UP000011096"/>
    </source>
</evidence>
<keyword evidence="2" id="KW-0539">Nucleus</keyword>
<dbReference type="PROSITE" id="PS00463">
    <property type="entry name" value="ZN2_CY6_FUNGAL_1"/>
    <property type="match status" value="1"/>
</dbReference>
<dbReference type="GeneID" id="43618742"/>
<feature type="compositionally biased region" description="Polar residues" evidence="3">
    <location>
        <begin position="1"/>
        <end position="20"/>
    </location>
</feature>
<dbReference type="GO" id="GO:0008270">
    <property type="term" value="F:zinc ion binding"/>
    <property type="evidence" value="ECO:0007669"/>
    <property type="project" value="InterPro"/>
</dbReference>
<dbReference type="PANTHER" id="PTHR37534:SF7">
    <property type="entry name" value="TRANSCRIPTIONAL ACTIVATOR PROTEIN UGA3"/>
    <property type="match status" value="1"/>
</dbReference>
<feature type="region of interest" description="Disordered" evidence="3">
    <location>
        <begin position="1"/>
        <end position="24"/>
    </location>
</feature>
<dbReference type="PANTHER" id="PTHR37534">
    <property type="entry name" value="TRANSCRIPTIONAL ACTIVATOR PROTEIN UGA3"/>
    <property type="match status" value="1"/>
</dbReference>
<dbReference type="AlphaFoldDB" id="A0A7J6J0H9"/>
<dbReference type="RefSeq" id="XP_031885881.1">
    <property type="nucleotide sequence ID" value="XM_032034731.1"/>
</dbReference>
<feature type="domain" description="Zn(2)-C6 fungal-type" evidence="4">
    <location>
        <begin position="25"/>
        <end position="53"/>
    </location>
</feature>